<name>A0A3B1E6K5_9ZZZZ</name>
<dbReference type="EMBL" id="UOGL01000266">
    <property type="protein sequence ID" value="VAX38847.1"/>
    <property type="molecule type" value="Genomic_DNA"/>
</dbReference>
<evidence type="ECO:0000313" key="1">
    <source>
        <dbReference type="EMBL" id="VAX38847.1"/>
    </source>
</evidence>
<gene>
    <name evidence="1" type="ORF">MNBD_PLANCTO02-3321</name>
</gene>
<protein>
    <submittedName>
        <fullName evidence="1">Uncharacterized protein</fullName>
    </submittedName>
</protein>
<sequence length="156" mass="18090">MKHLMKQIEIYREKRQARDKRPDWITQFIEDVAELFEPLDSDGRVGFDCQLSEDFWNIGMYLGSTEHMGGPRDGDSELHNFEFNLSHLTSLFDSVHQLYWSATPEPFFDSEQHISSMISLEGTLNEQPVRLQLYSAPPTEIGPGFRQYNDGRCEAV</sequence>
<accession>A0A3B1E6K5</accession>
<dbReference type="AlphaFoldDB" id="A0A3B1E6K5"/>
<proteinExistence type="predicted"/>
<organism evidence="1">
    <name type="scientific">hydrothermal vent metagenome</name>
    <dbReference type="NCBI Taxonomy" id="652676"/>
    <lineage>
        <taxon>unclassified sequences</taxon>
        <taxon>metagenomes</taxon>
        <taxon>ecological metagenomes</taxon>
    </lineage>
</organism>
<reference evidence="1" key="1">
    <citation type="submission" date="2018-06" db="EMBL/GenBank/DDBJ databases">
        <authorList>
            <person name="Zhirakovskaya E."/>
        </authorList>
    </citation>
    <scope>NUCLEOTIDE SEQUENCE</scope>
</reference>